<dbReference type="EMBL" id="CP001367">
    <property type="protein sequence ID" value="ACM59145.1"/>
    <property type="molecule type" value="Genomic_DNA"/>
</dbReference>
<sequence length="48" mass="5623">MLSRLVWLVSRQKTESLYECRRCGSTFETDRNVCSNCHGESIAHYDLQ</sequence>
<gene>
    <name evidence="1" type="ordered locus">Hlac_3643</name>
</gene>
<name>B9LXF4_HALLT</name>
<dbReference type="HOGENOM" id="CLU_202925_2_0_2"/>
<geneLocation type="plasmid" evidence="1 2">
    <name>pHLAC01</name>
</geneLocation>
<protein>
    <recommendedName>
        <fullName evidence="3">DUF35 domain-containing protein</fullName>
    </recommendedName>
</protein>
<dbReference type="AlphaFoldDB" id="B9LXF4"/>
<keyword evidence="1" id="KW-0614">Plasmid</keyword>
<dbReference type="eggNOG" id="arCOG07976">
    <property type="taxonomic scope" value="Archaea"/>
</dbReference>
<evidence type="ECO:0000313" key="1">
    <source>
        <dbReference type="EMBL" id="ACM59145.1"/>
    </source>
</evidence>
<evidence type="ECO:0008006" key="3">
    <source>
        <dbReference type="Google" id="ProtNLM"/>
    </source>
</evidence>
<dbReference type="KEGG" id="hla:Hlac_3643"/>
<proteinExistence type="predicted"/>
<keyword evidence="2" id="KW-1185">Reference proteome</keyword>
<accession>B9LXF4</accession>
<dbReference type="Proteomes" id="UP000000740">
    <property type="component" value="Plasmid pHLAC01"/>
</dbReference>
<organism evidence="1 2">
    <name type="scientific">Halorubrum lacusprofundi (strain ATCC 49239 / DSM 5036 / JCM 8891 / ACAM 34)</name>
    <dbReference type="NCBI Taxonomy" id="416348"/>
    <lineage>
        <taxon>Archaea</taxon>
        <taxon>Methanobacteriati</taxon>
        <taxon>Methanobacteriota</taxon>
        <taxon>Stenosarchaea group</taxon>
        <taxon>Halobacteria</taxon>
        <taxon>Halobacteriales</taxon>
        <taxon>Haloferacaceae</taxon>
        <taxon>Halorubrum</taxon>
    </lineage>
</organism>
<evidence type="ECO:0000313" key="2">
    <source>
        <dbReference type="Proteomes" id="UP000000740"/>
    </source>
</evidence>
<reference evidence="1 2" key="1">
    <citation type="journal article" date="2016" name="Stand. Genomic Sci.">
        <title>Complete genome sequence of the Antarctic Halorubrum lacusprofundi type strain ACAM 34.</title>
        <authorList>
            <person name="Anderson I.J."/>
            <person name="DasSarma P."/>
            <person name="Lucas S."/>
            <person name="Copeland A."/>
            <person name="Lapidus A."/>
            <person name="Del Rio T.G."/>
            <person name="Tice H."/>
            <person name="Dalin E."/>
            <person name="Bruce D.C."/>
            <person name="Goodwin L."/>
            <person name="Pitluck S."/>
            <person name="Sims D."/>
            <person name="Brettin T.S."/>
            <person name="Detter J.C."/>
            <person name="Han C.S."/>
            <person name="Larimer F."/>
            <person name="Hauser L."/>
            <person name="Land M."/>
            <person name="Ivanova N."/>
            <person name="Richardson P."/>
            <person name="Cavicchioli R."/>
            <person name="DasSarma S."/>
            <person name="Woese C.R."/>
            <person name="Kyrpides N.C."/>
        </authorList>
    </citation>
    <scope>NUCLEOTIDE SEQUENCE [LARGE SCALE GENOMIC DNA]</scope>
    <source>
        <strain evidence="2">ATCC 49239 / DSM 5036 / JCM 8891 / ACAM 34</strain>
    </source>
</reference>